<feature type="domain" description="Thioredoxin-like fold" evidence="2">
    <location>
        <begin position="78"/>
        <end position="235"/>
    </location>
</feature>
<dbReference type="CDD" id="cd02972">
    <property type="entry name" value="DsbA_family"/>
    <property type="match status" value="1"/>
</dbReference>
<keyword evidence="1" id="KW-0472">Membrane</keyword>
<feature type="transmembrane region" description="Helical" evidence="1">
    <location>
        <begin position="20"/>
        <end position="42"/>
    </location>
</feature>
<comment type="caution">
    <text evidence="3">The sequence shown here is derived from an EMBL/GenBank/DDBJ whole genome shotgun (WGS) entry which is preliminary data.</text>
</comment>
<proteinExistence type="predicted"/>
<dbReference type="InterPro" id="IPR036249">
    <property type="entry name" value="Thioredoxin-like_sf"/>
</dbReference>
<dbReference type="Gene3D" id="3.40.30.10">
    <property type="entry name" value="Glutaredoxin"/>
    <property type="match status" value="1"/>
</dbReference>
<dbReference type="InterPro" id="IPR012336">
    <property type="entry name" value="Thioredoxin-like_fold"/>
</dbReference>
<organism evidence="3 4">
    <name type="scientific">Gordonia liuliyuniae</name>
    <dbReference type="NCBI Taxonomy" id="2911517"/>
    <lineage>
        <taxon>Bacteria</taxon>
        <taxon>Bacillati</taxon>
        <taxon>Actinomycetota</taxon>
        <taxon>Actinomycetes</taxon>
        <taxon>Mycobacteriales</taxon>
        <taxon>Gordoniaceae</taxon>
        <taxon>Gordonia</taxon>
    </lineage>
</organism>
<dbReference type="Proteomes" id="UP001200110">
    <property type="component" value="Unassembled WGS sequence"/>
</dbReference>
<dbReference type="SUPFAM" id="SSF52833">
    <property type="entry name" value="Thioredoxin-like"/>
    <property type="match status" value="1"/>
</dbReference>
<evidence type="ECO:0000256" key="1">
    <source>
        <dbReference type="SAM" id="Phobius"/>
    </source>
</evidence>
<reference evidence="3 4" key="1">
    <citation type="submission" date="2022-01" db="EMBL/GenBank/DDBJ databases">
        <authorList>
            <person name="Huang Y."/>
        </authorList>
    </citation>
    <scope>NUCLEOTIDE SEQUENCE [LARGE SCALE GENOMIC DNA]</scope>
    <source>
        <strain evidence="3 4">HY366</strain>
    </source>
</reference>
<sequence length="248" mass="26449">MTQNRRTVVDPRQAERRRSLIFKIGAAVVLIAVAAGIAIWAVNSNSEDSSTGASATPTVVTEDGFIRVSAAPKGTEPKAVVSLVEDFQCPACQAFETRHGATLQELAKNPNVAVDYKPIIFLDRGGQTEFSANTSNASMCVAEATGKTGDMSVWLKFHNLLFANQQQEGGPGPSDDQLRKFAEEAGAAGVSQCIKDDQFGDWLSDQSSSTMQDSGFQGTPWVRLNGETIDAMNMSTQQLTDAVNGAAK</sequence>
<evidence type="ECO:0000313" key="3">
    <source>
        <dbReference type="EMBL" id="MCF8586951.1"/>
    </source>
</evidence>
<evidence type="ECO:0000259" key="2">
    <source>
        <dbReference type="Pfam" id="PF13462"/>
    </source>
</evidence>
<name>A0ABS9IN20_9ACTN</name>
<dbReference type="Pfam" id="PF13462">
    <property type="entry name" value="Thioredoxin_4"/>
    <property type="match status" value="1"/>
</dbReference>
<keyword evidence="1" id="KW-1133">Transmembrane helix</keyword>
<dbReference type="EMBL" id="JAKKOR010000001">
    <property type="protein sequence ID" value="MCF8586951.1"/>
    <property type="molecule type" value="Genomic_DNA"/>
</dbReference>
<protein>
    <submittedName>
        <fullName evidence="3">Thioredoxin domain-containing protein</fullName>
    </submittedName>
</protein>
<keyword evidence="4" id="KW-1185">Reference proteome</keyword>
<gene>
    <name evidence="3" type="ORF">L5G33_00540</name>
</gene>
<keyword evidence="1" id="KW-0812">Transmembrane</keyword>
<dbReference type="RefSeq" id="WP_236996192.1">
    <property type="nucleotide sequence ID" value="NZ_JAKKOR010000001.1"/>
</dbReference>
<accession>A0ABS9IN20</accession>
<evidence type="ECO:0000313" key="4">
    <source>
        <dbReference type="Proteomes" id="UP001200110"/>
    </source>
</evidence>